<dbReference type="OrthoDB" id="19311at2759"/>
<dbReference type="GO" id="GO:0051056">
    <property type="term" value="P:regulation of small GTPase mediated signal transduction"/>
    <property type="evidence" value="ECO:0007669"/>
    <property type="project" value="InterPro"/>
</dbReference>
<feature type="compositionally biased region" description="Basic and acidic residues" evidence="2">
    <location>
        <begin position="1984"/>
        <end position="1997"/>
    </location>
</feature>
<keyword evidence="1" id="KW-0343">GTPase activation</keyword>
<dbReference type="EMBL" id="KZ819636">
    <property type="protein sequence ID" value="PWN89922.1"/>
    <property type="molecule type" value="Genomic_DNA"/>
</dbReference>
<sequence>MTASLEKTIKEEEDITKGSPSYHRRSASSQQGVPGPPQRDIFQLCVALLTDATNLPMPIRIGVCDLMSTSVRLSDIRAARAPKAINETRSGAPGSQSHRAPDADHALANIDRAILYRLVCGLSGPLPPEDKEPVIPTRDNMAATALPALSSQLKALDVLSFGGRDVIGFPGVFELLSDWTKTTWMELQALRRIPKGRMGDENVDEASQQTIKPADALYASQLLEQLSLREWSLQASLHLITSIIKFSSAKLDLRQLEYILAQVAFIFAGPSAPPVVDDATVEQHSSSTPASPRTRAVGSKSRSRSKTREARPLTEGYDYYGLQAPSPDSNTPSPSVTPTPKLGPKPSASLAEAAPIALTTLPPSSLPPASSNSATAATEATKASTGPLLEDSDVRLVVRLLDALLRYGFMPFSSVDDVVKTLCAILGYPVVRTARQKQASKSELAHSTADDWRGLASPIVGYILRSHCANAALRAVRSMLALPEQIPAAAPPPQDEDLVVLVGAVGFLRVALVLVAEDNLEKAAAAAATAASSSSGAKQQQQQADDALAPSLNLPLLLPALRGALRRQSDLLDLEVLYLVSDMLPVKQPSSGEKQAAPLLGEKLDPSDWDALLDLTVVARRHVEGWKLRGSVPNPFGSDGQSSISPSDHAGVPPAVAAMLHVLTRLRLTAPVTSTSGPTPSSPLDASKADAGLPWTPKLAALLLSLAPILPDSMVINLVNFYRAQHLCLPCTPEWIANIRSLLAAFFHRHEQAALDFGSLPAPQARRHLVSLLFDHVYEAVQDLPVQRSSLMLDIVIPLAQSALANEIDSEVENAIRRVLVEAAAAAGSQPASAAAETAGEEESDDERIFTEICQLLCKLSRAKPQTSPSALPHVSFLDPPGSHEHQSSTSSLSRVHSHSRSNSGVRSALDLIAIFNRVAFSSPWALLPFSAAGHAKEDRLAWEAKARGCCIDIFKRLLDLLAPSQEKEPAPTPVRLAVLQWLIRIRTDRQHRVYLVRDLEDLVRPSATSLGRGPVPTPGSAAATDAAQSKASARGTGTAAPAGTKEREANTARQGRDQQRTQTVAERSMSRARDTSRDRGRAADRTGESPRGGTGAERDRSSSRTRASGNAAGSEPLWRLPEEILFELPASSIRSDVVYTYMHDEADQSCGHAHSHSDLDDHKGKKPVPLPVSQYLATCIAILAKEREWDLVSYLICHLPHQLANKHLFCGPKAQHQILELRTLLAKSILQQKLVPDVVLPDDIKKTDVYAVTYNTLTVLISYRTIFGRLQQDEIVEAFMTGLTKSQNTAQPCIRALTVAVYEMQKSVTRMLPSMLIKLSTVMSSTAMSVHILELIASIGHLPSCYANFTETDYRRIFGISLQYIRHHIQYQRAADADRQEQQSQPSSQLKEDFRASPASFALSQYVMMLAYYNISLWFMTLKTSDRPKHVADITRNLLLANEGESGDEKISDQTEVCFDFLARFTNSNAEPKPKKSFLNTVVMGAQQGIVKGTAAAKDADGKNRATKSWLIGKALLTITMLKKQGWAEVMVRRPSGTIAMLSKLENSPVSTLNKDETMLDDWSKVALPASLMMDRDPDLMKSPVRLAPYLPPSSVEGRRSFRQQAEARLRLGDHLRERRPLGPGHYGVASVRRPRPASFSEEQSSQTQAPADESEAIEEVMREVLSDPPLRAGALQGSDGEATVKSTGLIKANESQTAKDQTASNNVDVDPSFLAIQLSSYPDVSSESPPLLLPNDAATERMIRAIDLTPVVDFHKIGVLYVGPGQTTEVEILGNQRGSPAYTRFLAGLGDLVTLRGQEDVYTGGLDRHNDEHGKYAYVWSDDISQIVYHTATMMPNRPSAEDPNHSNKKALIGNDWVHVVFNEAGGGVEYGFGTIKSQFNFVNIVISPDSRGGANLGSVNPDDMTFYRVSLQCRPEIPTFGPIGDGQLVSAAALPDFVRIIALNSNLVSQISQATGDAMRPYESNWVSRLHHLERTRAKIETQLKKRREEKEAQGLDASATRSRYDVSRF</sequence>
<feature type="compositionally biased region" description="Low complexity" evidence="2">
    <location>
        <begin position="325"/>
        <end position="334"/>
    </location>
</feature>
<feature type="compositionally biased region" description="Polar residues" evidence="2">
    <location>
        <begin position="1642"/>
        <end position="1651"/>
    </location>
</feature>
<evidence type="ECO:0000313" key="4">
    <source>
        <dbReference type="EMBL" id="PWN89922.1"/>
    </source>
</evidence>
<accession>A0A316YL40</accession>
<evidence type="ECO:0000256" key="1">
    <source>
        <dbReference type="ARBA" id="ARBA00022468"/>
    </source>
</evidence>
<dbReference type="FunFam" id="3.40.50.11210:FF:000007">
    <property type="entry name" value="Tuberous sclerosis 2"/>
    <property type="match status" value="1"/>
</dbReference>
<dbReference type="InterPro" id="IPR024584">
    <property type="entry name" value="Tuberin_N"/>
</dbReference>
<feature type="region of interest" description="Disordered" evidence="2">
    <location>
        <begin position="865"/>
        <end position="901"/>
    </location>
</feature>
<feature type="compositionally biased region" description="Basic and acidic residues" evidence="2">
    <location>
        <begin position="1045"/>
        <end position="1060"/>
    </location>
</feature>
<dbReference type="GO" id="GO:0033596">
    <property type="term" value="C:TSC1-TSC2 complex"/>
    <property type="evidence" value="ECO:0007669"/>
    <property type="project" value="TreeGrafter"/>
</dbReference>
<dbReference type="Gene3D" id="3.40.50.11210">
    <property type="entry name" value="Rap/Ran-GAP"/>
    <property type="match status" value="1"/>
</dbReference>
<dbReference type="RefSeq" id="XP_025377120.1">
    <property type="nucleotide sequence ID" value="XM_025518823.1"/>
</dbReference>
<protein>
    <recommendedName>
        <fullName evidence="3">Rap-GAP domain-containing protein</fullName>
    </recommendedName>
</protein>
<feature type="region of interest" description="Disordered" evidence="2">
    <location>
        <begin position="82"/>
        <end position="101"/>
    </location>
</feature>
<feature type="domain" description="Rap-GAP" evidence="3">
    <location>
        <begin position="1745"/>
        <end position="1987"/>
    </location>
</feature>
<dbReference type="InterPro" id="IPR035974">
    <property type="entry name" value="Rap/Ran-GAP_sf"/>
</dbReference>
<gene>
    <name evidence="4" type="ORF">FA10DRAFT_230500</name>
</gene>
<feature type="region of interest" description="Disordered" evidence="2">
    <location>
        <begin position="359"/>
        <end position="384"/>
    </location>
</feature>
<dbReference type="STRING" id="215250.A0A316YL40"/>
<dbReference type="GO" id="GO:0005096">
    <property type="term" value="F:GTPase activator activity"/>
    <property type="evidence" value="ECO:0007669"/>
    <property type="project" value="UniProtKB-KW"/>
</dbReference>
<feature type="region of interest" description="Disordered" evidence="2">
    <location>
        <begin position="1984"/>
        <end position="2013"/>
    </location>
</feature>
<feature type="compositionally biased region" description="Polar residues" evidence="2">
    <location>
        <begin position="87"/>
        <end position="98"/>
    </location>
</feature>
<evidence type="ECO:0000256" key="2">
    <source>
        <dbReference type="SAM" id="MobiDB-lite"/>
    </source>
</evidence>
<dbReference type="Proteomes" id="UP000245768">
    <property type="component" value="Unassembled WGS sequence"/>
</dbReference>
<dbReference type="InterPro" id="IPR018515">
    <property type="entry name" value="Tuberin-type_domain"/>
</dbReference>
<feature type="region of interest" description="Disordered" evidence="2">
    <location>
        <begin position="1"/>
        <end position="36"/>
    </location>
</feature>
<dbReference type="InParanoid" id="A0A316YL40"/>
<dbReference type="PROSITE" id="PS50085">
    <property type="entry name" value="RAPGAP"/>
    <property type="match status" value="1"/>
</dbReference>
<keyword evidence="5" id="KW-1185">Reference proteome</keyword>
<evidence type="ECO:0000313" key="5">
    <source>
        <dbReference type="Proteomes" id="UP000245768"/>
    </source>
</evidence>
<dbReference type="Pfam" id="PF02145">
    <property type="entry name" value="Rap_GAP"/>
    <property type="match status" value="1"/>
</dbReference>
<name>A0A316YL40_9BASI</name>
<dbReference type="InterPro" id="IPR000331">
    <property type="entry name" value="Rap/Ran_GAP_dom"/>
</dbReference>
<feature type="region of interest" description="Disordered" evidence="2">
    <location>
        <begin position="1618"/>
        <end position="1657"/>
    </location>
</feature>
<feature type="compositionally biased region" description="Basic and acidic residues" evidence="2">
    <location>
        <begin position="1069"/>
        <end position="1089"/>
    </location>
</feature>
<feature type="compositionally biased region" description="Low complexity" evidence="2">
    <location>
        <begin position="888"/>
        <end position="901"/>
    </location>
</feature>
<dbReference type="PANTHER" id="PTHR10063:SF0">
    <property type="entry name" value="TUBERIN"/>
    <property type="match status" value="1"/>
</dbReference>
<feature type="region of interest" description="Disordered" evidence="2">
    <location>
        <begin position="1007"/>
        <end position="1115"/>
    </location>
</feature>
<dbReference type="InterPro" id="IPR027107">
    <property type="entry name" value="Tuberin/Ral-act_asu"/>
</dbReference>
<dbReference type="Pfam" id="PF11864">
    <property type="entry name" value="DUF3384"/>
    <property type="match status" value="1"/>
</dbReference>
<evidence type="ECO:0000259" key="3">
    <source>
        <dbReference type="PROSITE" id="PS50085"/>
    </source>
</evidence>
<organism evidence="4 5">
    <name type="scientific">Acaromyces ingoldii</name>
    <dbReference type="NCBI Taxonomy" id="215250"/>
    <lineage>
        <taxon>Eukaryota</taxon>
        <taxon>Fungi</taxon>
        <taxon>Dikarya</taxon>
        <taxon>Basidiomycota</taxon>
        <taxon>Ustilaginomycotina</taxon>
        <taxon>Exobasidiomycetes</taxon>
        <taxon>Exobasidiales</taxon>
        <taxon>Cryptobasidiaceae</taxon>
        <taxon>Acaromyces</taxon>
    </lineage>
</organism>
<dbReference type="GeneID" id="37040739"/>
<feature type="compositionally biased region" description="Low complexity" evidence="2">
    <location>
        <begin position="1021"/>
        <end position="1044"/>
    </location>
</feature>
<dbReference type="GO" id="GO:0005634">
    <property type="term" value="C:nucleus"/>
    <property type="evidence" value="ECO:0007669"/>
    <property type="project" value="InterPro"/>
</dbReference>
<proteinExistence type="predicted"/>
<dbReference type="Pfam" id="PF03542">
    <property type="entry name" value="Tuberin"/>
    <property type="match status" value="1"/>
</dbReference>
<reference evidence="4 5" key="1">
    <citation type="journal article" date="2018" name="Mol. Biol. Evol.">
        <title>Broad Genomic Sampling Reveals a Smut Pathogenic Ancestry of the Fungal Clade Ustilaginomycotina.</title>
        <authorList>
            <person name="Kijpornyongpan T."/>
            <person name="Mondo S.J."/>
            <person name="Barry K."/>
            <person name="Sandor L."/>
            <person name="Lee J."/>
            <person name="Lipzen A."/>
            <person name="Pangilinan J."/>
            <person name="LaButti K."/>
            <person name="Hainaut M."/>
            <person name="Henrissat B."/>
            <person name="Grigoriev I.V."/>
            <person name="Spatafora J.W."/>
            <person name="Aime M.C."/>
        </authorList>
    </citation>
    <scope>NUCLEOTIDE SEQUENCE [LARGE SCALE GENOMIC DNA]</scope>
    <source>
        <strain evidence="4 5">MCA 4198</strain>
    </source>
</reference>
<dbReference type="GO" id="GO:0032007">
    <property type="term" value="P:negative regulation of TOR signaling"/>
    <property type="evidence" value="ECO:0007669"/>
    <property type="project" value="TreeGrafter"/>
</dbReference>
<feature type="region of interest" description="Disordered" evidence="2">
    <location>
        <begin position="277"/>
        <end position="347"/>
    </location>
</feature>
<feature type="compositionally biased region" description="Polar residues" evidence="2">
    <location>
        <begin position="282"/>
        <end position="291"/>
    </location>
</feature>
<dbReference type="PANTHER" id="PTHR10063">
    <property type="entry name" value="TUBERIN"/>
    <property type="match status" value="1"/>
</dbReference>
<dbReference type="SUPFAM" id="SSF111347">
    <property type="entry name" value="Rap/Ran-GAP"/>
    <property type="match status" value="1"/>
</dbReference>